<evidence type="ECO:0000259" key="4">
    <source>
        <dbReference type="Pfam" id="PF19305"/>
    </source>
</evidence>
<comment type="caution">
    <text evidence="5">The sequence shown here is derived from an EMBL/GenBank/DDBJ whole genome shotgun (WGS) entry which is preliminary data.</text>
</comment>
<feature type="domain" description="MmgE/PrpD N-terminal" evidence="3">
    <location>
        <begin position="84"/>
        <end position="320"/>
    </location>
</feature>
<reference evidence="5 6" key="1">
    <citation type="submission" date="2019-07" db="EMBL/GenBank/DDBJ databases">
        <title>Qingshengfaniella alkalisoli gen. nov., sp. nov., isolated from saline soil.</title>
        <authorList>
            <person name="Xu L."/>
            <person name="Huang X.-X."/>
            <person name="Sun J.-Q."/>
        </authorList>
    </citation>
    <scope>NUCLEOTIDE SEQUENCE [LARGE SCALE GENOMIC DNA]</scope>
    <source>
        <strain evidence="5 6">DSM 27279</strain>
    </source>
</reference>
<dbReference type="PANTHER" id="PTHR16943">
    <property type="entry name" value="2-METHYLCITRATE DEHYDRATASE-RELATED"/>
    <property type="match status" value="1"/>
</dbReference>
<dbReference type="SUPFAM" id="SSF103378">
    <property type="entry name" value="2-methylcitrate dehydratase PrpD"/>
    <property type="match status" value="1"/>
</dbReference>
<feature type="domain" description="MmgE/PrpD C-terminal" evidence="4">
    <location>
        <begin position="348"/>
        <end position="502"/>
    </location>
</feature>
<dbReference type="GO" id="GO:0016829">
    <property type="term" value="F:lyase activity"/>
    <property type="evidence" value="ECO:0007669"/>
    <property type="project" value="InterPro"/>
</dbReference>
<dbReference type="Pfam" id="PF19305">
    <property type="entry name" value="MmgE_PrpD_C"/>
    <property type="match status" value="1"/>
</dbReference>
<dbReference type="Gene3D" id="1.10.4100.10">
    <property type="entry name" value="2-methylcitrate dehydratase PrpD"/>
    <property type="match status" value="1"/>
</dbReference>
<evidence type="ECO:0000313" key="6">
    <source>
        <dbReference type="Proteomes" id="UP000318405"/>
    </source>
</evidence>
<comment type="similarity">
    <text evidence="1">Belongs to the PrpD family.</text>
</comment>
<dbReference type="InterPro" id="IPR005656">
    <property type="entry name" value="MmgE_PrpD"/>
</dbReference>
<dbReference type="InterPro" id="IPR036148">
    <property type="entry name" value="MmgE/PrpD_sf"/>
</dbReference>
<protein>
    <submittedName>
        <fullName evidence="5">MmgE/PrpD family protein</fullName>
    </submittedName>
</protein>
<name>A0A556AB08_9BURK</name>
<gene>
    <name evidence="5" type="ORF">FOZ76_19535</name>
</gene>
<sequence>MRLLAADATWFSCLAALLRLLSSMANTSNSSEAMSSCRMIVRPSGRHWSSLEYSGFKDNAGPRPMATSFRFRKVQKEGDIVLTQRLAEFVIDTRVAALPAQALPAARAAFIDTVGCALLGLTEPVSELAARWAEENGARGRVAVWGRTLSTSPAEAAFANAIASHALDFDDAMPTLRGHPSTTLVPAILAAGADAGASGEHALASYVLGLEVAGKLGVAVGDGHYFRGWHTTATVGVMSSTAAVARLWRLDPDQLRTAWGLAATQASGLVRNFGSMAKPFHAGHAARSALLSVWLARNGCTAERSIFDVPGGFLSTYAGEGATPLAECIERLGAPWEIAEPGIYVKRWPCCYANHRAVGGLLQLKEEHGLRADEIESIDIGFLPGGDGALISSNPHTGLEAKFSIEYCAAAAFIDGTLTMNSFTDDQVMRKPVRALMKKVRRHRIEDSKVYSGLKGYTDVTVRTSRGRYRMRVDKTPGSPAWPLTDADRKEKFLDGARRALGDPAAGALFDQLSRLGSADDGGGRIARDLALRR</sequence>
<dbReference type="InterPro" id="IPR045337">
    <property type="entry name" value="MmgE_PrpD_C"/>
</dbReference>
<dbReference type="AlphaFoldDB" id="A0A556AB08"/>
<evidence type="ECO:0000256" key="1">
    <source>
        <dbReference type="ARBA" id="ARBA00006174"/>
    </source>
</evidence>
<keyword evidence="2" id="KW-0732">Signal</keyword>
<proteinExistence type="inferred from homology"/>
<dbReference type="Proteomes" id="UP000318405">
    <property type="component" value="Unassembled WGS sequence"/>
</dbReference>
<dbReference type="InterPro" id="IPR045336">
    <property type="entry name" value="MmgE_PrpD_N"/>
</dbReference>
<dbReference type="Pfam" id="PF03972">
    <property type="entry name" value="MmgE_PrpD_N"/>
    <property type="match status" value="1"/>
</dbReference>
<evidence type="ECO:0000259" key="3">
    <source>
        <dbReference type="Pfam" id="PF03972"/>
    </source>
</evidence>
<evidence type="ECO:0000256" key="2">
    <source>
        <dbReference type="SAM" id="SignalP"/>
    </source>
</evidence>
<organism evidence="5 6">
    <name type="scientific">Verticiella sediminum</name>
    <dbReference type="NCBI Taxonomy" id="1247510"/>
    <lineage>
        <taxon>Bacteria</taxon>
        <taxon>Pseudomonadati</taxon>
        <taxon>Pseudomonadota</taxon>
        <taxon>Betaproteobacteria</taxon>
        <taxon>Burkholderiales</taxon>
        <taxon>Alcaligenaceae</taxon>
        <taxon>Verticiella</taxon>
    </lineage>
</organism>
<dbReference type="InterPro" id="IPR042188">
    <property type="entry name" value="MmgE/PrpD_sf_2"/>
</dbReference>
<feature type="chain" id="PRO_5021902344" evidence="2">
    <location>
        <begin position="28"/>
        <end position="534"/>
    </location>
</feature>
<dbReference type="OrthoDB" id="8680281at2"/>
<dbReference type="PANTHER" id="PTHR16943:SF8">
    <property type="entry name" value="2-METHYLCITRATE DEHYDRATASE"/>
    <property type="match status" value="1"/>
</dbReference>
<dbReference type="Gene3D" id="3.30.1330.120">
    <property type="entry name" value="2-methylcitrate dehydratase PrpD"/>
    <property type="match status" value="1"/>
</dbReference>
<dbReference type="InterPro" id="IPR042183">
    <property type="entry name" value="MmgE/PrpD_sf_1"/>
</dbReference>
<keyword evidence="6" id="KW-1185">Reference proteome</keyword>
<evidence type="ECO:0000313" key="5">
    <source>
        <dbReference type="EMBL" id="TSH90047.1"/>
    </source>
</evidence>
<feature type="signal peptide" evidence="2">
    <location>
        <begin position="1"/>
        <end position="27"/>
    </location>
</feature>
<accession>A0A556AB08</accession>
<dbReference type="EMBL" id="VLTJ01000039">
    <property type="protein sequence ID" value="TSH90047.1"/>
    <property type="molecule type" value="Genomic_DNA"/>
</dbReference>